<organism evidence="3 4">
    <name type="scientific">Rhipicephalus sanguineus</name>
    <name type="common">Brown dog tick</name>
    <name type="synonym">Ixodes sanguineus</name>
    <dbReference type="NCBI Taxonomy" id="34632"/>
    <lineage>
        <taxon>Eukaryota</taxon>
        <taxon>Metazoa</taxon>
        <taxon>Ecdysozoa</taxon>
        <taxon>Arthropoda</taxon>
        <taxon>Chelicerata</taxon>
        <taxon>Arachnida</taxon>
        <taxon>Acari</taxon>
        <taxon>Parasitiformes</taxon>
        <taxon>Ixodida</taxon>
        <taxon>Ixodoidea</taxon>
        <taxon>Ixodidae</taxon>
        <taxon>Rhipicephalinae</taxon>
        <taxon>Rhipicephalus</taxon>
        <taxon>Rhipicephalus</taxon>
    </lineage>
</organism>
<protein>
    <submittedName>
        <fullName evidence="3">Uncharacterized protein</fullName>
    </submittedName>
</protein>
<evidence type="ECO:0000256" key="1">
    <source>
        <dbReference type="SAM" id="Phobius"/>
    </source>
</evidence>
<sequence length="299" mass="34015">MTTWAFLCSALSFFRIVIAACITHKFIHRGAGALWLLAAILAWISLLFTIASGVTLLLVVAYPANTYPREHAAAVVVFAASVVFARWTHIGSFYVFKTQHEEELASIMLRCAVACLVVDGCTLYTLNRNFELKTAENNPITDINDWVDSLQTDIQHHTQLIETTTDTPTVDNRLAHLWDAYHSLLERWKRGGDANRVCHQCALDERYLEVPVSWSRPAYTNRDDVHMESTMTQPQVTTFTRRQDVPPRRVSSDYVMPRRPVSYNNENHRNPSVCFNCGVQGHISRTKRIWSLTDDCMGP</sequence>
<proteinExistence type="predicted"/>
<keyword evidence="1" id="KW-0812">Transmembrane</keyword>
<name>A0A9D4YRM1_RHISA</name>
<reference evidence="3" key="1">
    <citation type="journal article" date="2020" name="Cell">
        <title>Large-Scale Comparative Analyses of Tick Genomes Elucidate Their Genetic Diversity and Vector Capacities.</title>
        <authorList>
            <consortium name="Tick Genome and Microbiome Consortium (TIGMIC)"/>
            <person name="Jia N."/>
            <person name="Wang J."/>
            <person name="Shi W."/>
            <person name="Du L."/>
            <person name="Sun Y."/>
            <person name="Zhan W."/>
            <person name="Jiang J.F."/>
            <person name="Wang Q."/>
            <person name="Zhang B."/>
            <person name="Ji P."/>
            <person name="Bell-Sakyi L."/>
            <person name="Cui X.M."/>
            <person name="Yuan T.T."/>
            <person name="Jiang B.G."/>
            <person name="Yang W.F."/>
            <person name="Lam T.T."/>
            <person name="Chang Q.C."/>
            <person name="Ding S.J."/>
            <person name="Wang X.J."/>
            <person name="Zhu J.G."/>
            <person name="Ruan X.D."/>
            <person name="Zhao L."/>
            <person name="Wei J.T."/>
            <person name="Ye R.Z."/>
            <person name="Que T.C."/>
            <person name="Du C.H."/>
            <person name="Zhou Y.H."/>
            <person name="Cheng J.X."/>
            <person name="Dai P.F."/>
            <person name="Guo W.B."/>
            <person name="Han X.H."/>
            <person name="Huang E.J."/>
            <person name="Li L.F."/>
            <person name="Wei W."/>
            <person name="Gao Y.C."/>
            <person name="Liu J.Z."/>
            <person name="Shao H.Z."/>
            <person name="Wang X."/>
            <person name="Wang C.C."/>
            <person name="Yang T.C."/>
            <person name="Huo Q.B."/>
            <person name="Li W."/>
            <person name="Chen H.Y."/>
            <person name="Chen S.E."/>
            <person name="Zhou L.G."/>
            <person name="Ni X.B."/>
            <person name="Tian J.H."/>
            <person name="Sheng Y."/>
            <person name="Liu T."/>
            <person name="Pan Y.S."/>
            <person name="Xia L.Y."/>
            <person name="Li J."/>
            <person name="Zhao F."/>
            <person name="Cao W.C."/>
        </authorList>
    </citation>
    <scope>NUCLEOTIDE SEQUENCE</scope>
    <source>
        <strain evidence="3">Rsan-2018</strain>
    </source>
</reference>
<feature type="transmembrane region" description="Helical" evidence="1">
    <location>
        <begin position="72"/>
        <end position="95"/>
    </location>
</feature>
<evidence type="ECO:0000313" key="4">
    <source>
        <dbReference type="Proteomes" id="UP000821837"/>
    </source>
</evidence>
<comment type="caution">
    <text evidence="3">The sequence shown here is derived from an EMBL/GenBank/DDBJ whole genome shotgun (WGS) entry which is preliminary data.</text>
</comment>
<evidence type="ECO:0000313" key="3">
    <source>
        <dbReference type="EMBL" id="KAH7986449.1"/>
    </source>
</evidence>
<reference evidence="3" key="2">
    <citation type="submission" date="2021-09" db="EMBL/GenBank/DDBJ databases">
        <authorList>
            <person name="Jia N."/>
            <person name="Wang J."/>
            <person name="Shi W."/>
            <person name="Du L."/>
            <person name="Sun Y."/>
            <person name="Zhan W."/>
            <person name="Jiang J."/>
            <person name="Wang Q."/>
            <person name="Zhang B."/>
            <person name="Ji P."/>
            <person name="Sakyi L.B."/>
            <person name="Cui X."/>
            <person name="Yuan T."/>
            <person name="Jiang B."/>
            <person name="Yang W."/>
            <person name="Lam T.T.-Y."/>
            <person name="Chang Q."/>
            <person name="Ding S."/>
            <person name="Wang X."/>
            <person name="Zhu J."/>
            <person name="Ruan X."/>
            <person name="Zhao L."/>
            <person name="Wei J."/>
            <person name="Que T."/>
            <person name="Du C."/>
            <person name="Cheng J."/>
            <person name="Dai P."/>
            <person name="Han X."/>
            <person name="Huang E."/>
            <person name="Gao Y."/>
            <person name="Liu J."/>
            <person name="Shao H."/>
            <person name="Ye R."/>
            <person name="Li L."/>
            <person name="Wei W."/>
            <person name="Wang X."/>
            <person name="Wang C."/>
            <person name="Huo Q."/>
            <person name="Li W."/>
            <person name="Guo W."/>
            <person name="Chen H."/>
            <person name="Chen S."/>
            <person name="Zhou L."/>
            <person name="Zhou L."/>
            <person name="Ni X."/>
            <person name="Tian J."/>
            <person name="Zhou Y."/>
            <person name="Sheng Y."/>
            <person name="Liu T."/>
            <person name="Pan Y."/>
            <person name="Xia L."/>
            <person name="Li J."/>
            <person name="Zhao F."/>
            <person name="Cao W."/>
        </authorList>
    </citation>
    <scope>NUCLEOTIDE SEQUENCE</scope>
    <source>
        <strain evidence="3">Rsan-2018</strain>
        <tissue evidence="3">Larvae</tissue>
    </source>
</reference>
<keyword evidence="2" id="KW-0732">Signal</keyword>
<feature type="signal peptide" evidence="2">
    <location>
        <begin position="1"/>
        <end position="19"/>
    </location>
</feature>
<keyword evidence="1" id="KW-0472">Membrane</keyword>
<feature type="chain" id="PRO_5039483948" evidence="2">
    <location>
        <begin position="20"/>
        <end position="299"/>
    </location>
</feature>
<keyword evidence="4" id="KW-1185">Reference proteome</keyword>
<accession>A0A9D4YRM1</accession>
<gene>
    <name evidence="3" type="ORF">HPB52_024957</name>
</gene>
<dbReference type="EMBL" id="JABSTV010000433">
    <property type="protein sequence ID" value="KAH7986449.1"/>
    <property type="molecule type" value="Genomic_DNA"/>
</dbReference>
<dbReference type="AlphaFoldDB" id="A0A9D4YRM1"/>
<keyword evidence="1" id="KW-1133">Transmembrane helix</keyword>
<dbReference type="Proteomes" id="UP000821837">
    <property type="component" value="Unassembled WGS sequence"/>
</dbReference>
<evidence type="ECO:0000256" key="2">
    <source>
        <dbReference type="SAM" id="SignalP"/>
    </source>
</evidence>
<feature type="transmembrane region" description="Helical" evidence="1">
    <location>
        <begin position="35"/>
        <end position="60"/>
    </location>
</feature>